<proteinExistence type="predicted"/>
<gene>
    <name evidence="1" type="ORF">KHLLAP_LOCUS5350</name>
</gene>
<organism evidence="1 2">
    <name type="scientific">Anthostomella pinea</name>
    <dbReference type="NCBI Taxonomy" id="933095"/>
    <lineage>
        <taxon>Eukaryota</taxon>
        <taxon>Fungi</taxon>
        <taxon>Dikarya</taxon>
        <taxon>Ascomycota</taxon>
        <taxon>Pezizomycotina</taxon>
        <taxon>Sordariomycetes</taxon>
        <taxon>Xylariomycetidae</taxon>
        <taxon>Xylariales</taxon>
        <taxon>Xylariaceae</taxon>
        <taxon>Anthostomella</taxon>
    </lineage>
</organism>
<keyword evidence="2" id="KW-1185">Reference proteome</keyword>
<evidence type="ECO:0000313" key="1">
    <source>
        <dbReference type="EMBL" id="CAJ2504882.1"/>
    </source>
</evidence>
<evidence type="ECO:0000313" key="2">
    <source>
        <dbReference type="Proteomes" id="UP001295740"/>
    </source>
</evidence>
<dbReference type="Proteomes" id="UP001295740">
    <property type="component" value="Unassembled WGS sequence"/>
</dbReference>
<dbReference type="AlphaFoldDB" id="A0AAI8VC03"/>
<protein>
    <submittedName>
        <fullName evidence="1">Uu.00g122760.m01.CDS01</fullName>
    </submittedName>
</protein>
<dbReference type="EMBL" id="CAUWAG010000007">
    <property type="protein sequence ID" value="CAJ2504882.1"/>
    <property type="molecule type" value="Genomic_DNA"/>
</dbReference>
<comment type="caution">
    <text evidence="1">The sequence shown here is derived from an EMBL/GenBank/DDBJ whole genome shotgun (WGS) entry which is preliminary data.</text>
</comment>
<reference evidence="1" key="1">
    <citation type="submission" date="2023-10" db="EMBL/GenBank/DDBJ databases">
        <authorList>
            <person name="Hackl T."/>
        </authorList>
    </citation>
    <scope>NUCLEOTIDE SEQUENCE</scope>
</reference>
<accession>A0AAI8VC03</accession>
<sequence length="509" mass="56387">MFKIYIQMFEHENPSTPQGSTLEIIRATYPHFHRGNLAALLKVVSHKVETDWTRMCVELLELISHDRMLLIGNNYVSELCAQLHMQQVYTDPWLQQDIRRDLPLFRLWKSIPEVVAITLVIPRERFSRLFSQDKALAAPIVQGVVSSSPNAPRQWLNLFADVQVMFGTAKPTADRRSEDFALTVYPDPEGWLGNDPVVASFYMPTVAFQVEPQSARVALGVQGSPQSFNMFSHILGGSLNIYETTTGDEEHVFVTKYLPHQSGYPVTCAKAATAGIQTETLDTKLSTSLTANVKDLSSTIVSLTGRVDIPSNHGKALLTSGAPVELTQSSPFTIDLVFGEGNSIHPMRYPMPVLKDNSKLRIARKLGYVEVIAPVAQPATTEPLADYIYPSNLGPASLPATTNISHVNLDRLPILKISDKNDLMWMASLSPINFLNAKDKCEVSQHMFRDCLHQDVSISRKRCSRCSSGVLVSKAADSTALASTILDAVVCTFSFLSMRCVLMRLPHPS</sequence>
<name>A0AAI8VC03_9PEZI</name>